<dbReference type="Gene3D" id="3.40.190.10">
    <property type="entry name" value="Periplasmic binding protein-like II"/>
    <property type="match status" value="1"/>
</dbReference>
<evidence type="ECO:0000313" key="3">
    <source>
        <dbReference type="EMBL" id="MFC5544974.1"/>
    </source>
</evidence>
<evidence type="ECO:0000256" key="2">
    <source>
        <dbReference type="SAM" id="SignalP"/>
    </source>
</evidence>
<dbReference type="InterPro" id="IPR018389">
    <property type="entry name" value="DctP_fam"/>
</dbReference>
<dbReference type="Pfam" id="PF03480">
    <property type="entry name" value="DctP"/>
    <property type="match status" value="1"/>
</dbReference>
<accession>A0ABW0RL84</accession>
<keyword evidence="4" id="KW-1185">Reference proteome</keyword>
<feature type="signal peptide" evidence="2">
    <location>
        <begin position="1"/>
        <end position="45"/>
    </location>
</feature>
<comment type="caution">
    <text evidence="3">The sequence shown here is derived from an EMBL/GenBank/DDBJ whole genome shotgun (WGS) entry which is preliminary data.</text>
</comment>
<proteinExistence type="predicted"/>
<dbReference type="SUPFAM" id="SSF53850">
    <property type="entry name" value="Periplasmic binding protein-like II"/>
    <property type="match status" value="1"/>
</dbReference>
<dbReference type="RefSeq" id="WP_248153495.1">
    <property type="nucleotide sequence ID" value="NZ_JAKZAJ010000001.1"/>
</dbReference>
<evidence type="ECO:0000313" key="4">
    <source>
        <dbReference type="Proteomes" id="UP001596055"/>
    </source>
</evidence>
<evidence type="ECO:0000256" key="1">
    <source>
        <dbReference type="ARBA" id="ARBA00022729"/>
    </source>
</evidence>
<dbReference type="InterPro" id="IPR038404">
    <property type="entry name" value="TRAP_DctP_sf"/>
</dbReference>
<protein>
    <submittedName>
        <fullName evidence="3">TRAP transporter substrate-binding protein DctP</fullName>
    </submittedName>
</protein>
<dbReference type="NCBIfam" id="NF037995">
    <property type="entry name" value="TRAP_S1"/>
    <property type="match status" value="1"/>
</dbReference>
<name>A0ABW0RL84_9GAMM</name>
<dbReference type="InterPro" id="IPR026289">
    <property type="entry name" value="SBP_TakP-like"/>
</dbReference>
<dbReference type="Gene3D" id="3.40.190.170">
    <property type="entry name" value="Bacterial extracellular solute-binding protein, family 7"/>
    <property type="match status" value="1"/>
</dbReference>
<sequence length="379" mass="42444">MLSIKKTRKHDDTGESSPRRQFLKTAAVGAAFAGAMMMGAGQAQAATTWKIQSVWDAGTVGYNLFEEWCNSIKEKSGGELVFKPYPAKSVAADNNALFDAVRNGVLQGMNPFTLYWSGKIPASVFLSSYPAGPDQPSQWDTMFYSLGMLEKTREIYKKYGLFYVGPIQHDANIIHSKKPVNSLADLKGMKIRVPGGMVAEVFQQFGVSTVSLPGSDIFPALEKGTIDAADYVGPAVNYELGFSQVTDYILLGPPGVMSIYQPVDLMDLTVNLRAWNALDPKLQKLVEDEVRIYSQKHYLTIQKRNVEAMEKFKADGDQVTRLSQEDLREFRRAAIPVWLRWANKDEDAKEIFEMQLKYMMNPLVGYIDQAELDEAKKEM</sequence>
<feature type="chain" id="PRO_5046242488" evidence="2">
    <location>
        <begin position="46"/>
        <end position="379"/>
    </location>
</feature>
<dbReference type="PANTHER" id="PTHR33376">
    <property type="match status" value="1"/>
</dbReference>
<dbReference type="PROSITE" id="PS51318">
    <property type="entry name" value="TAT"/>
    <property type="match status" value="1"/>
</dbReference>
<organism evidence="3 4">
    <name type="scientific">Marinobacter koreensis</name>
    <dbReference type="NCBI Taxonomy" id="335974"/>
    <lineage>
        <taxon>Bacteria</taxon>
        <taxon>Pseudomonadati</taxon>
        <taxon>Pseudomonadota</taxon>
        <taxon>Gammaproteobacteria</taxon>
        <taxon>Pseudomonadales</taxon>
        <taxon>Marinobacteraceae</taxon>
        <taxon>Marinobacter</taxon>
    </lineage>
</organism>
<dbReference type="Proteomes" id="UP001596055">
    <property type="component" value="Unassembled WGS sequence"/>
</dbReference>
<keyword evidence="1 2" id="KW-0732">Signal</keyword>
<reference evidence="4" key="1">
    <citation type="journal article" date="2019" name="Int. J. Syst. Evol. Microbiol.">
        <title>The Global Catalogue of Microorganisms (GCM) 10K type strain sequencing project: providing services to taxonomists for standard genome sequencing and annotation.</title>
        <authorList>
            <consortium name="The Broad Institute Genomics Platform"/>
            <consortium name="The Broad Institute Genome Sequencing Center for Infectious Disease"/>
            <person name="Wu L."/>
            <person name="Ma J."/>
        </authorList>
    </citation>
    <scope>NUCLEOTIDE SEQUENCE [LARGE SCALE GENOMIC DNA]</scope>
    <source>
        <strain evidence="4">CGMCC 4.1799</strain>
    </source>
</reference>
<dbReference type="EMBL" id="JBHSNL010000001">
    <property type="protein sequence ID" value="MFC5544974.1"/>
    <property type="molecule type" value="Genomic_DNA"/>
</dbReference>
<gene>
    <name evidence="3" type="primary">dctP</name>
    <name evidence="3" type="ORF">ACFPQA_07920</name>
</gene>
<dbReference type="PANTHER" id="PTHR33376:SF5">
    <property type="entry name" value="EXTRACYTOPLASMIC SOLUTE RECEPTOR PROTEIN"/>
    <property type="match status" value="1"/>
</dbReference>
<dbReference type="PIRSF" id="PIRSF039026">
    <property type="entry name" value="SiaP"/>
    <property type="match status" value="1"/>
</dbReference>
<dbReference type="InterPro" id="IPR006311">
    <property type="entry name" value="TAT_signal"/>
</dbReference>